<dbReference type="EMBL" id="CAJGYM010000022">
    <property type="protein sequence ID" value="CAD6191641.1"/>
    <property type="molecule type" value="Genomic_DNA"/>
</dbReference>
<dbReference type="GO" id="GO:0009968">
    <property type="term" value="P:negative regulation of signal transduction"/>
    <property type="evidence" value="ECO:0007669"/>
    <property type="project" value="UniProtKB-KW"/>
</dbReference>
<dbReference type="Pfam" id="PF00017">
    <property type="entry name" value="SH2"/>
    <property type="match status" value="1"/>
</dbReference>
<keyword evidence="1" id="KW-0341">Growth regulation</keyword>
<keyword evidence="9" id="KW-1185">Reference proteome</keyword>
<dbReference type="SMART" id="SM00253">
    <property type="entry name" value="SOCS"/>
    <property type="match status" value="1"/>
</dbReference>
<feature type="domain" description="SOCS box" evidence="7">
    <location>
        <begin position="338"/>
        <end position="387"/>
    </location>
</feature>
<dbReference type="PANTHER" id="PTHR10155">
    <property type="entry name" value="PHOSPHATIDYLINOSITOL 3-KINASE REGULATORY SUBUNIT"/>
    <property type="match status" value="1"/>
</dbReference>
<dbReference type="SUPFAM" id="SSF55550">
    <property type="entry name" value="SH2 domain"/>
    <property type="match status" value="1"/>
</dbReference>
<sequence>MTRKQAVKTSSEGFHLSILAKSDGTSKRDRLRSFVNSSFCRIRDHRVLVVDSVGSCKYDLHQFDRPRRNKDQEVTLRAFPISSSMFRRARRNSNKKNESIHIHVIFRRRRDMQRGEPILVSPQGFAVVLPYVNPPPEPLEIAPQPPKRSKPRTRRWRKPFCACFSPSVSDSDDEDRTDGIQRVSRNGMNIEVPMGRPWSISSVNEEVRRRLALAGVFEDQSNRPNVHRIIEYGRHLVGDIDQIYASTYYWGVMDRYKAEELLEGKEEGTFLLRDSAQDDYLFSVSFRRYQRTLHARIEQMNHRFSFDVFDPNVFSSKKVTDLIENYKDPSRCLFYEPQLTHPLPRKSVFSLAELCRAKVLSNTTYDAIPKLPLPFSLTNFLRQYYYSVPLRVHDLNN</sequence>
<comment type="caution">
    <text evidence="8">The sequence shown here is derived from an EMBL/GenBank/DDBJ whole genome shotgun (WGS) entry which is preliminary data.</text>
</comment>
<dbReference type="CDD" id="cd03717">
    <property type="entry name" value="SOCS_SOCS_like"/>
    <property type="match status" value="1"/>
</dbReference>
<dbReference type="InterPro" id="IPR001496">
    <property type="entry name" value="SOCS_box"/>
</dbReference>
<dbReference type="Gene3D" id="3.30.505.10">
    <property type="entry name" value="SH2 domain"/>
    <property type="match status" value="1"/>
</dbReference>
<evidence type="ECO:0000256" key="4">
    <source>
        <dbReference type="ARBA" id="ARBA00022999"/>
    </source>
</evidence>
<evidence type="ECO:0000313" key="8">
    <source>
        <dbReference type="EMBL" id="CAD6191641.1"/>
    </source>
</evidence>
<keyword evidence="3" id="KW-0833">Ubl conjugation pathway</keyword>
<dbReference type="PANTHER" id="PTHR10155:SF0">
    <property type="entry name" value="SUPPRESSOR OF CYTOKINE SIGNALING AT 36E, ISOFORM D"/>
    <property type="match status" value="1"/>
</dbReference>
<dbReference type="GO" id="GO:0046935">
    <property type="term" value="F:1-phosphatidylinositol-3-kinase regulator activity"/>
    <property type="evidence" value="ECO:0007669"/>
    <property type="project" value="TreeGrafter"/>
</dbReference>
<evidence type="ECO:0000256" key="2">
    <source>
        <dbReference type="ARBA" id="ARBA00022700"/>
    </source>
</evidence>
<dbReference type="PROSITE" id="PS50001">
    <property type="entry name" value="SH2"/>
    <property type="match status" value="1"/>
</dbReference>
<dbReference type="AlphaFoldDB" id="A0A8S1HAH0"/>
<gene>
    <name evidence="8" type="ORF">CAUJ_LOCUS7560</name>
</gene>
<dbReference type="SMART" id="SM00969">
    <property type="entry name" value="SOCS_box"/>
    <property type="match status" value="1"/>
</dbReference>
<evidence type="ECO:0000313" key="9">
    <source>
        <dbReference type="Proteomes" id="UP000835052"/>
    </source>
</evidence>
<evidence type="ECO:0000256" key="5">
    <source>
        <dbReference type="PROSITE-ProRule" id="PRU00191"/>
    </source>
</evidence>
<dbReference type="SMART" id="SM00252">
    <property type="entry name" value="SH2"/>
    <property type="match status" value="1"/>
</dbReference>
<dbReference type="InterPro" id="IPR000980">
    <property type="entry name" value="SH2"/>
</dbReference>
<dbReference type="SUPFAM" id="SSF158235">
    <property type="entry name" value="SOCS box-like"/>
    <property type="match status" value="1"/>
</dbReference>
<dbReference type="GO" id="GO:0035556">
    <property type="term" value="P:intracellular signal transduction"/>
    <property type="evidence" value="ECO:0007669"/>
    <property type="project" value="InterPro"/>
</dbReference>
<evidence type="ECO:0000256" key="3">
    <source>
        <dbReference type="ARBA" id="ARBA00022786"/>
    </source>
</evidence>
<protein>
    <recommendedName>
        <fullName evidence="10">Suppressor of cytokine signaling 5</fullName>
    </recommendedName>
</protein>
<name>A0A8S1HAH0_9PELO</name>
<keyword evidence="4 5" id="KW-0727">SH2 domain</keyword>
<dbReference type="InterPro" id="IPR036860">
    <property type="entry name" value="SH2_dom_sf"/>
</dbReference>
<reference evidence="8" key="1">
    <citation type="submission" date="2020-10" db="EMBL/GenBank/DDBJ databases">
        <authorList>
            <person name="Kikuchi T."/>
        </authorList>
    </citation>
    <scope>NUCLEOTIDE SEQUENCE</scope>
    <source>
        <strain evidence="8">NKZ352</strain>
    </source>
</reference>
<evidence type="ECO:0008006" key="10">
    <source>
        <dbReference type="Google" id="ProtNLM"/>
    </source>
</evidence>
<dbReference type="Pfam" id="PF07525">
    <property type="entry name" value="SOCS_box"/>
    <property type="match status" value="1"/>
</dbReference>
<evidence type="ECO:0000259" key="6">
    <source>
        <dbReference type="PROSITE" id="PS50001"/>
    </source>
</evidence>
<dbReference type="InterPro" id="IPR036036">
    <property type="entry name" value="SOCS_box-like_dom_sf"/>
</dbReference>
<dbReference type="OrthoDB" id="5979828at2759"/>
<evidence type="ECO:0000256" key="1">
    <source>
        <dbReference type="ARBA" id="ARBA00022604"/>
    </source>
</evidence>
<keyword evidence="2" id="KW-0734">Signal transduction inhibitor</keyword>
<organism evidence="8 9">
    <name type="scientific">Caenorhabditis auriculariae</name>
    <dbReference type="NCBI Taxonomy" id="2777116"/>
    <lineage>
        <taxon>Eukaryota</taxon>
        <taxon>Metazoa</taxon>
        <taxon>Ecdysozoa</taxon>
        <taxon>Nematoda</taxon>
        <taxon>Chromadorea</taxon>
        <taxon>Rhabditida</taxon>
        <taxon>Rhabditina</taxon>
        <taxon>Rhabditomorpha</taxon>
        <taxon>Rhabditoidea</taxon>
        <taxon>Rhabditidae</taxon>
        <taxon>Peloderinae</taxon>
        <taxon>Caenorhabditis</taxon>
    </lineage>
</organism>
<dbReference type="GO" id="GO:0005942">
    <property type="term" value="C:phosphatidylinositol 3-kinase complex"/>
    <property type="evidence" value="ECO:0007669"/>
    <property type="project" value="TreeGrafter"/>
</dbReference>
<dbReference type="Proteomes" id="UP000835052">
    <property type="component" value="Unassembled WGS sequence"/>
</dbReference>
<feature type="domain" description="SH2" evidence="6">
    <location>
        <begin position="248"/>
        <end position="343"/>
    </location>
</feature>
<accession>A0A8S1HAH0</accession>
<dbReference type="PROSITE" id="PS50225">
    <property type="entry name" value="SOCS"/>
    <property type="match status" value="1"/>
</dbReference>
<dbReference type="GO" id="GO:0046854">
    <property type="term" value="P:phosphatidylinositol phosphate biosynthetic process"/>
    <property type="evidence" value="ECO:0007669"/>
    <property type="project" value="TreeGrafter"/>
</dbReference>
<evidence type="ECO:0000259" key="7">
    <source>
        <dbReference type="PROSITE" id="PS50225"/>
    </source>
</evidence>
<proteinExistence type="predicted"/>